<proteinExistence type="predicted"/>
<evidence type="ECO:0000313" key="1">
    <source>
        <dbReference type="EMBL" id="EZA48047.1"/>
    </source>
</evidence>
<gene>
    <name evidence="1" type="ORF">X777_14423</name>
</gene>
<dbReference type="OMA" id="QHRICNN"/>
<accession>A0A026VWB1</accession>
<reference evidence="1 2" key="1">
    <citation type="journal article" date="2014" name="Curr. Biol.">
        <title>The genome of the clonal raider ant Cerapachys biroi.</title>
        <authorList>
            <person name="Oxley P.R."/>
            <person name="Ji L."/>
            <person name="Fetter-Pruneda I."/>
            <person name="McKenzie S.K."/>
            <person name="Li C."/>
            <person name="Hu H."/>
            <person name="Zhang G."/>
            <person name="Kronauer D.J."/>
        </authorList>
    </citation>
    <scope>NUCLEOTIDE SEQUENCE [LARGE SCALE GENOMIC DNA]</scope>
</reference>
<organism evidence="1 2">
    <name type="scientific">Ooceraea biroi</name>
    <name type="common">Clonal raider ant</name>
    <name type="synonym">Cerapachys biroi</name>
    <dbReference type="NCBI Taxonomy" id="2015173"/>
    <lineage>
        <taxon>Eukaryota</taxon>
        <taxon>Metazoa</taxon>
        <taxon>Ecdysozoa</taxon>
        <taxon>Arthropoda</taxon>
        <taxon>Hexapoda</taxon>
        <taxon>Insecta</taxon>
        <taxon>Pterygota</taxon>
        <taxon>Neoptera</taxon>
        <taxon>Endopterygota</taxon>
        <taxon>Hymenoptera</taxon>
        <taxon>Apocrita</taxon>
        <taxon>Aculeata</taxon>
        <taxon>Formicoidea</taxon>
        <taxon>Formicidae</taxon>
        <taxon>Dorylinae</taxon>
        <taxon>Ooceraea</taxon>
    </lineage>
</organism>
<feature type="non-terminal residue" evidence="1">
    <location>
        <position position="1"/>
    </location>
</feature>
<dbReference type="Proteomes" id="UP000053097">
    <property type="component" value="Unassembled WGS sequence"/>
</dbReference>
<sequence>NSHSVVSQHRICNNHDFDWDGVDILHQENHRRKRELAEMCYIKCSKYTINS</sequence>
<name>A0A026VWB1_OOCBI</name>
<keyword evidence="2" id="KW-1185">Reference proteome</keyword>
<evidence type="ECO:0000313" key="2">
    <source>
        <dbReference type="Proteomes" id="UP000053097"/>
    </source>
</evidence>
<protein>
    <submittedName>
        <fullName evidence="1">Uncharacterized protein</fullName>
    </submittedName>
</protein>
<dbReference type="AlphaFoldDB" id="A0A026VWB1"/>
<dbReference type="EMBL" id="KK107693">
    <property type="protein sequence ID" value="EZA48047.1"/>
    <property type="molecule type" value="Genomic_DNA"/>
</dbReference>